<evidence type="ECO:0000256" key="5">
    <source>
        <dbReference type="ARBA" id="ARBA00023136"/>
    </source>
</evidence>
<evidence type="ECO:0000256" key="4">
    <source>
        <dbReference type="ARBA" id="ARBA00022989"/>
    </source>
</evidence>
<organism evidence="8 9">
    <name type="scientific">Halothermothrix orenii (strain H 168 / OCM 544 / DSM 9562)</name>
    <dbReference type="NCBI Taxonomy" id="373903"/>
    <lineage>
        <taxon>Bacteria</taxon>
        <taxon>Bacillati</taxon>
        <taxon>Bacillota</taxon>
        <taxon>Clostridia</taxon>
        <taxon>Halanaerobiales</taxon>
        <taxon>Halothermotrichaceae</taxon>
        <taxon>Halothermothrix</taxon>
    </lineage>
</organism>
<name>B8D0F6_HALOH</name>
<dbReference type="Proteomes" id="UP000000719">
    <property type="component" value="Chromosome"/>
</dbReference>
<comment type="subcellular location">
    <subcellularLocation>
        <location evidence="1">Cell membrane</location>
        <topology evidence="1">Single-pass membrane protein</topology>
    </subcellularLocation>
</comment>
<evidence type="ECO:0000313" key="9">
    <source>
        <dbReference type="Proteomes" id="UP000000719"/>
    </source>
</evidence>
<evidence type="ECO:0000256" key="2">
    <source>
        <dbReference type="ARBA" id="ARBA00022475"/>
    </source>
</evidence>
<feature type="transmembrane region" description="Helical" evidence="6">
    <location>
        <begin position="118"/>
        <end position="136"/>
    </location>
</feature>
<dbReference type="KEGG" id="hor:Hore_21470"/>
<evidence type="ECO:0000256" key="1">
    <source>
        <dbReference type="ARBA" id="ARBA00004162"/>
    </source>
</evidence>
<dbReference type="InterPro" id="IPR052027">
    <property type="entry name" value="PspC"/>
</dbReference>
<dbReference type="AlphaFoldDB" id="B8D0F6"/>
<keyword evidence="9" id="KW-1185">Reference proteome</keyword>
<dbReference type="RefSeq" id="WP_015923861.1">
    <property type="nucleotide sequence ID" value="NC_011899.1"/>
</dbReference>
<dbReference type="Pfam" id="PF04024">
    <property type="entry name" value="PspC"/>
    <property type="match status" value="1"/>
</dbReference>
<evidence type="ECO:0000256" key="6">
    <source>
        <dbReference type="SAM" id="Phobius"/>
    </source>
</evidence>
<dbReference type="HOGENOM" id="CLU_099432_0_1_9"/>
<protein>
    <submittedName>
        <fullName evidence="8">Phage shock protein C, PspC</fullName>
    </submittedName>
</protein>
<dbReference type="OrthoDB" id="9815286at2"/>
<keyword evidence="2" id="KW-1003">Cell membrane</keyword>
<proteinExistence type="predicted"/>
<sequence length="140" mass="15940">MNQKLYRSRRDNIIAGICGGISDYFGIDSTLVRILFLLLIIIGNWRLVVLFYIIGWVIIPLKPSGALDDGVNKGNTSKKGNLNNNNQPARRKLIGYFLIITGCIFLIDIWLPRIYWDYFWPVLIILTGLALVVKGVRESE</sequence>
<dbReference type="PANTHER" id="PTHR33885">
    <property type="entry name" value="PHAGE SHOCK PROTEIN C"/>
    <property type="match status" value="1"/>
</dbReference>
<feature type="transmembrane region" description="Helical" evidence="6">
    <location>
        <begin position="93"/>
        <end position="111"/>
    </location>
</feature>
<dbReference type="STRING" id="373903.Hore_21470"/>
<accession>B8D0F6</accession>
<dbReference type="eggNOG" id="COG1983">
    <property type="taxonomic scope" value="Bacteria"/>
</dbReference>
<reference evidence="8 9" key="1">
    <citation type="journal article" date="2009" name="PLoS ONE">
        <title>Genome analysis of the anaerobic thermohalophilic bacterium Halothermothrix orenii.</title>
        <authorList>
            <person name="Mavromatis K."/>
            <person name="Ivanova N."/>
            <person name="Anderson I."/>
            <person name="Lykidis A."/>
            <person name="Hooper S.D."/>
            <person name="Sun H."/>
            <person name="Kunin V."/>
            <person name="Lapidus A."/>
            <person name="Hugenholtz P."/>
            <person name="Patel B."/>
            <person name="Kyrpides N.C."/>
        </authorList>
    </citation>
    <scope>NUCLEOTIDE SEQUENCE [LARGE SCALE GENOMIC DNA]</scope>
    <source>
        <strain evidence="9">H 168 / OCM 544 / DSM 9562</strain>
    </source>
</reference>
<dbReference type="InterPro" id="IPR007168">
    <property type="entry name" value="Phageshock_PspC_N"/>
</dbReference>
<dbReference type="GO" id="GO:0005886">
    <property type="term" value="C:plasma membrane"/>
    <property type="evidence" value="ECO:0007669"/>
    <property type="project" value="UniProtKB-SubCell"/>
</dbReference>
<feature type="domain" description="Phage shock protein PspC N-terminal" evidence="7">
    <location>
        <begin position="3"/>
        <end position="61"/>
    </location>
</feature>
<evidence type="ECO:0000259" key="7">
    <source>
        <dbReference type="Pfam" id="PF04024"/>
    </source>
</evidence>
<keyword evidence="5 6" id="KW-0472">Membrane</keyword>
<gene>
    <name evidence="8" type="ordered locus">Hore_21470</name>
</gene>
<dbReference type="PANTHER" id="PTHR33885:SF3">
    <property type="entry name" value="PHAGE SHOCK PROTEIN C"/>
    <property type="match status" value="1"/>
</dbReference>
<evidence type="ECO:0000256" key="3">
    <source>
        <dbReference type="ARBA" id="ARBA00022692"/>
    </source>
</evidence>
<keyword evidence="3 6" id="KW-0812">Transmembrane</keyword>
<keyword evidence="4 6" id="KW-1133">Transmembrane helix</keyword>
<dbReference type="EMBL" id="CP001098">
    <property type="protein sequence ID" value="ACL70892.1"/>
    <property type="molecule type" value="Genomic_DNA"/>
</dbReference>
<evidence type="ECO:0000313" key="8">
    <source>
        <dbReference type="EMBL" id="ACL70892.1"/>
    </source>
</evidence>
<feature type="transmembrane region" description="Helical" evidence="6">
    <location>
        <begin position="34"/>
        <end position="59"/>
    </location>
</feature>